<accession>A0A7G8Q0Z6</accession>
<dbReference type="RefSeq" id="WP_187055927.1">
    <property type="nucleotide sequence ID" value="NZ_CP060412.1"/>
</dbReference>
<organism evidence="3 4">
    <name type="scientific">Dyella telluris</name>
    <dbReference type="NCBI Taxonomy" id="2763498"/>
    <lineage>
        <taxon>Bacteria</taxon>
        <taxon>Pseudomonadati</taxon>
        <taxon>Pseudomonadota</taxon>
        <taxon>Gammaproteobacteria</taxon>
        <taxon>Lysobacterales</taxon>
        <taxon>Rhodanobacteraceae</taxon>
        <taxon>Dyella</taxon>
    </lineage>
</organism>
<keyword evidence="2" id="KW-0732">Signal</keyword>
<feature type="signal peptide" evidence="2">
    <location>
        <begin position="1"/>
        <end position="24"/>
    </location>
</feature>
<protein>
    <submittedName>
        <fullName evidence="3">Tetratricopeptide repeat protein</fullName>
    </submittedName>
</protein>
<dbReference type="Proteomes" id="UP000515873">
    <property type="component" value="Chromosome"/>
</dbReference>
<dbReference type="InterPro" id="IPR011990">
    <property type="entry name" value="TPR-like_helical_dom_sf"/>
</dbReference>
<dbReference type="KEGG" id="dtl:H8F01_15270"/>
<evidence type="ECO:0000313" key="4">
    <source>
        <dbReference type="Proteomes" id="UP000515873"/>
    </source>
</evidence>
<gene>
    <name evidence="3" type="ORF">H8F01_15270</name>
</gene>
<dbReference type="InterPro" id="IPR019734">
    <property type="entry name" value="TPR_rpt"/>
</dbReference>
<dbReference type="AlphaFoldDB" id="A0A7G8Q0Z6"/>
<dbReference type="SUPFAM" id="SSF48452">
    <property type="entry name" value="TPR-like"/>
    <property type="match status" value="1"/>
</dbReference>
<feature type="repeat" description="TPR" evidence="1">
    <location>
        <begin position="132"/>
        <end position="165"/>
    </location>
</feature>
<reference evidence="3 4" key="1">
    <citation type="submission" date="2020-08" db="EMBL/GenBank/DDBJ databases">
        <title>Dyella sp. G9 isolated from forest soil.</title>
        <authorList>
            <person name="Fu J."/>
            <person name="Qiu L."/>
        </authorList>
    </citation>
    <scope>NUCLEOTIDE SEQUENCE [LARGE SCALE GENOMIC DNA]</scope>
    <source>
        <strain evidence="3 4">G9</strain>
    </source>
</reference>
<dbReference type="Pfam" id="PF13181">
    <property type="entry name" value="TPR_8"/>
    <property type="match status" value="1"/>
</dbReference>
<dbReference type="EMBL" id="CP060412">
    <property type="protein sequence ID" value="QNK00454.1"/>
    <property type="molecule type" value="Genomic_DNA"/>
</dbReference>
<proteinExistence type="predicted"/>
<keyword evidence="1" id="KW-0802">TPR repeat</keyword>
<evidence type="ECO:0000256" key="2">
    <source>
        <dbReference type="SAM" id="SignalP"/>
    </source>
</evidence>
<evidence type="ECO:0000256" key="1">
    <source>
        <dbReference type="PROSITE-ProRule" id="PRU00339"/>
    </source>
</evidence>
<name>A0A7G8Q0Z6_9GAMM</name>
<dbReference type="Gene3D" id="1.25.40.10">
    <property type="entry name" value="Tetratricopeptide repeat domain"/>
    <property type="match status" value="2"/>
</dbReference>
<dbReference type="SMART" id="SM00028">
    <property type="entry name" value="TPR"/>
    <property type="match status" value="3"/>
</dbReference>
<feature type="chain" id="PRO_5028797576" evidence="2">
    <location>
        <begin position="25"/>
        <end position="263"/>
    </location>
</feature>
<dbReference type="PROSITE" id="PS50005">
    <property type="entry name" value="TPR"/>
    <property type="match status" value="1"/>
</dbReference>
<keyword evidence="4" id="KW-1185">Reference proteome</keyword>
<sequence length="263" mass="28348">MGSTALAVLATTLLAAAALPPANAATQEVTAASVTANKSGGTTINITMDKSGKPVVDADEQQVLEGLKMIQAGQILAAIDGPINAVINKYEAKYGQHPKDTYSARGATDALLYAGIGAKDKRNVVVLGPAWAMAYWARGYAYGEMNRYDDEQAELEKALALAPFDAQYSNELAYVLMQKRDWNGAMEHYRAGQEYAPLTAADGVTPMQCAALRGQGYVLVELHRLDEAEAKYRECLTLIPGEPKSLGEIGYIHEQKKKLEQAH</sequence>
<evidence type="ECO:0000313" key="3">
    <source>
        <dbReference type="EMBL" id="QNK00454.1"/>
    </source>
</evidence>